<dbReference type="PANTHER" id="PTHR33427:SF2">
    <property type="entry name" value="TRICHOHYALIN"/>
    <property type="match status" value="1"/>
</dbReference>
<dbReference type="RefSeq" id="XP_048139362.1">
    <property type="nucleotide sequence ID" value="XM_048283405.1"/>
</dbReference>
<evidence type="ECO:0000313" key="3">
    <source>
        <dbReference type="Proteomes" id="UP000827889"/>
    </source>
</evidence>
<sequence>MAAEYSFSESDMEVDESLGYPIAYAKLCRDRGAGPYAHGPPFTFTPYALLPDADAIIEDLELMFPIINPKAKPTAKTKIFISLLWKQLNHLGNAGFDPAVIRVDPYGNVLYYHADSASPLAWVIDHWFPCSRGGLTVPSNLRILQWQACKKKHNKLELLVPWWEFQLGISVNQFLSIFASSNSDFRHRAFSFMFLEGENEEINASQTVESHSFPHHFIESRERVGLAPAAVVISRRESRDSFSNYTLTDSNRKQRPYKAMTVARKLNSSPLKENENPNQLRNPYQEIVLARDSLRRKEEATKMQAELAELDEEVNQMKRKNEEEKLAIQDLELTLIKRRRRAEKCRRLAEAQSSYRTMLEKMIRDAMHQSVIYKEQVRLNHAASNALMARLEAQKAICDASERELHKIHRQKDEIEQQVRPEWEQARKRSRMDDTLLIDAEDRKPILYLPGIKPRTPSHKELRVFLEEEHKATKAQFSLTGEQNLEAAQQGCQSTAKDSHEDSSTDCPGVKDESTRQQCEPKVSGQGEGERHSILFPALQETETEEDGESRKQRGKANVERWLHMLLENAKDELSPRNEDEGKRMTSDEIIRKMDLKFPQSKVEKKLSDSQYEGGLGRKAQVENKQKETQEKEIEIKEEIVEATGLVKAPYVRGGRSEVSRHGVVTTGSNENIEGKERGEKSKKEKGLVRSESARILRRIPSSPSVILGLKKGVDCIRKKPMVADDIDGDEIYDAESNFIRSSFRTVRKAVKL</sequence>
<accession>A0ABM3HRZ6</accession>
<keyword evidence="3" id="KW-1185">Reference proteome</keyword>
<feature type="compositionally biased region" description="Polar residues" evidence="2">
    <location>
        <begin position="485"/>
        <end position="496"/>
    </location>
</feature>
<feature type="region of interest" description="Disordered" evidence="2">
    <location>
        <begin position="485"/>
        <end position="555"/>
    </location>
</feature>
<gene>
    <name evidence="4" type="primary">LOC115738083</name>
</gene>
<evidence type="ECO:0000256" key="1">
    <source>
        <dbReference type="SAM" id="Coils"/>
    </source>
</evidence>
<dbReference type="Proteomes" id="UP000827889">
    <property type="component" value="Chromosome 8"/>
</dbReference>
<name>A0ABM3HRZ6_9MYRT</name>
<feature type="coiled-coil region" evidence="1">
    <location>
        <begin position="293"/>
        <end position="334"/>
    </location>
</feature>
<evidence type="ECO:0000313" key="4">
    <source>
        <dbReference type="RefSeq" id="XP_048139362.1"/>
    </source>
</evidence>
<proteinExistence type="predicted"/>
<dbReference type="GeneID" id="115738083"/>
<dbReference type="PANTHER" id="PTHR33427">
    <property type="entry name" value="HNH ENDONUCLEASE"/>
    <property type="match status" value="1"/>
</dbReference>
<evidence type="ECO:0000256" key="2">
    <source>
        <dbReference type="SAM" id="MobiDB-lite"/>
    </source>
</evidence>
<organism evidence="3 4">
    <name type="scientific">Rhodamnia argentea</name>
    <dbReference type="NCBI Taxonomy" id="178133"/>
    <lineage>
        <taxon>Eukaryota</taxon>
        <taxon>Viridiplantae</taxon>
        <taxon>Streptophyta</taxon>
        <taxon>Embryophyta</taxon>
        <taxon>Tracheophyta</taxon>
        <taxon>Spermatophyta</taxon>
        <taxon>Magnoliopsida</taxon>
        <taxon>eudicotyledons</taxon>
        <taxon>Gunneridae</taxon>
        <taxon>Pentapetalae</taxon>
        <taxon>rosids</taxon>
        <taxon>malvids</taxon>
        <taxon>Myrtales</taxon>
        <taxon>Myrtaceae</taxon>
        <taxon>Myrtoideae</taxon>
        <taxon>Myrteae</taxon>
        <taxon>Australasian group</taxon>
        <taxon>Rhodamnia</taxon>
    </lineage>
</organism>
<reference evidence="4" key="1">
    <citation type="submission" date="2025-08" db="UniProtKB">
        <authorList>
            <consortium name="RefSeq"/>
        </authorList>
    </citation>
    <scope>IDENTIFICATION</scope>
    <source>
        <tissue evidence="4">Leaf</tissue>
    </source>
</reference>
<protein>
    <submittedName>
        <fullName evidence="4">Uncharacterized protein LOC115738083 isoform X1</fullName>
    </submittedName>
</protein>
<feature type="compositionally biased region" description="Basic and acidic residues" evidence="2">
    <location>
        <begin position="497"/>
        <end position="515"/>
    </location>
</feature>
<keyword evidence="1" id="KW-0175">Coiled coil</keyword>